<evidence type="ECO:0000256" key="10">
    <source>
        <dbReference type="ARBA" id="ARBA00048567"/>
    </source>
</evidence>
<name>A0A2A4YGH6_UNCAE</name>
<dbReference type="Proteomes" id="UP000217838">
    <property type="component" value="Unassembled WGS sequence"/>
</dbReference>
<feature type="binding site" evidence="11">
    <location>
        <begin position="10"/>
        <end position="15"/>
    </location>
    <ligand>
        <name>ATP</name>
        <dbReference type="ChEBI" id="CHEBI:30616"/>
    </ligand>
</feature>
<reference evidence="14" key="1">
    <citation type="submission" date="2017-08" db="EMBL/GenBank/DDBJ databases">
        <title>A dynamic microbial community with high functional redundancy inhabits the cold, oxic subseafloor aquifer.</title>
        <authorList>
            <person name="Tully B.J."/>
            <person name="Wheat C.G."/>
            <person name="Glazer B.T."/>
            <person name="Huber J.A."/>
        </authorList>
    </citation>
    <scope>NUCLEOTIDE SEQUENCE [LARGE SCALE GENOMIC DNA]</scope>
</reference>
<evidence type="ECO:0000256" key="12">
    <source>
        <dbReference type="SAM" id="Coils"/>
    </source>
</evidence>
<comment type="function">
    <text evidence="11">Catalyzes the specific phosphorylation of the 3-hydroxyl group of shikimic acid using ATP as a cosubstrate.</text>
</comment>
<comment type="caution">
    <text evidence="11">Lacks conserved residue(s) required for the propagation of feature annotation.</text>
</comment>
<dbReference type="EMBL" id="NVUU01000058">
    <property type="protein sequence ID" value="PCI93579.1"/>
    <property type="molecule type" value="Genomic_DNA"/>
</dbReference>
<dbReference type="InterPro" id="IPR023000">
    <property type="entry name" value="Shikimate_kinase_CS"/>
</dbReference>
<comment type="cofactor">
    <cofactor evidence="11">
        <name>Mg(2+)</name>
        <dbReference type="ChEBI" id="CHEBI:18420"/>
    </cofactor>
    <text evidence="11">Binds 1 Mg(2+) ion per subunit.</text>
</comment>
<feature type="coiled-coil region" evidence="12">
    <location>
        <begin position="150"/>
        <end position="177"/>
    </location>
</feature>
<feature type="binding site" evidence="11">
    <location>
        <position position="14"/>
    </location>
    <ligand>
        <name>Mg(2+)</name>
        <dbReference type="ChEBI" id="CHEBI:18420"/>
    </ligand>
</feature>
<dbReference type="CDD" id="cd00464">
    <property type="entry name" value="SK"/>
    <property type="match status" value="1"/>
</dbReference>
<dbReference type="PANTHER" id="PTHR21087:SF16">
    <property type="entry name" value="SHIKIMATE KINASE 1, CHLOROPLASTIC"/>
    <property type="match status" value="1"/>
</dbReference>
<keyword evidence="7 11" id="KW-0418">Kinase</keyword>
<gene>
    <name evidence="11" type="primary">aroK</name>
    <name evidence="13" type="ORF">COB11_05075</name>
</gene>
<dbReference type="GO" id="GO:0009073">
    <property type="term" value="P:aromatic amino acid family biosynthetic process"/>
    <property type="evidence" value="ECO:0007669"/>
    <property type="project" value="UniProtKB-KW"/>
</dbReference>
<evidence type="ECO:0000256" key="7">
    <source>
        <dbReference type="ARBA" id="ARBA00022777"/>
    </source>
</evidence>
<evidence type="ECO:0000256" key="5">
    <source>
        <dbReference type="ARBA" id="ARBA00022679"/>
    </source>
</evidence>
<evidence type="ECO:0000256" key="8">
    <source>
        <dbReference type="ARBA" id="ARBA00022840"/>
    </source>
</evidence>
<dbReference type="AlphaFoldDB" id="A0A2A4YGH6"/>
<dbReference type="GO" id="GO:0005829">
    <property type="term" value="C:cytosol"/>
    <property type="evidence" value="ECO:0007669"/>
    <property type="project" value="TreeGrafter"/>
</dbReference>
<keyword evidence="8 11" id="KW-0067">ATP-binding</keyword>
<keyword evidence="11" id="KW-0479">Metal-binding</keyword>
<comment type="catalytic activity">
    <reaction evidence="10 11">
        <text>shikimate + ATP = 3-phosphoshikimate + ADP + H(+)</text>
        <dbReference type="Rhea" id="RHEA:13121"/>
        <dbReference type="ChEBI" id="CHEBI:15378"/>
        <dbReference type="ChEBI" id="CHEBI:30616"/>
        <dbReference type="ChEBI" id="CHEBI:36208"/>
        <dbReference type="ChEBI" id="CHEBI:145989"/>
        <dbReference type="ChEBI" id="CHEBI:456216"/>
        <dbReference type="EC" id="2.7.1.71"/>
    </reaction>
</comment>
<keyword evidence="6 11" id="KW-0547">Nucleotide-binding</keyword>
<dbReference type="GO" id="GO:0009423">
    <property type="term" value="P:chorismate biosynthetic process"/>
    <property type="evidence" value="ECO:0007669"/>
    <property type="project" value="UniProtKB-UniRule"/>
</dbReference>
<feature type="binding site" evidence="11">
    <location>
        <position position="141"/>
    </location>
    <ligand>
        <name>substrate</name>
    </ligand>
</feature>
<evidence type="ECO:0000256" key="2">
    <source>
        <dbReference type="ARBA" id="ARBA00006997"/>
    </source>
</evidence>
<dbReference type="SUPFAM" id="SSF52540">
    <property type="entry name" value="P-loop containing nucleoside triphosphate hydrolases"/>
    <property type="match status" value="1"/>
</dbReference>
<dbReference type="InterPro" id="IPR031322">
    <property type="entry name" value="Shikimate/glucono_kinase"/>
</dbReference>
<protein>
    <recommendedName>
        <fullName evidence="3 11">Shikimate kinase</fullName>
        <shortName evidence="11">SK</shortName>
        <ecNumber evidence="3 11">2.7.1.71</ecNumber>
    </recommendedName>
</protein>
<dbReference type="GO" id="GO:0005524">
    <property type="term" value="F:ATP binding"/>
    <property type="evidence" value="ECO:0007669"/>
    <property type="project" value="UniProtKB-UniRule"/>
</dbReference>
<organism evidence="13 14">
    <name type="scientific">Aerophobetes bacterium</name>
    <dbReference type="NCBI Taxonomy" id="2030807"/>
    <lineage>
        <taxon>Bacteria</taxon>
        <taxon>Candidatus Aerophobota</taxon>
    </lineage>
</organism>
<evidence type="ECO:0000256" key="1">
    <source>
        <dbReference type="ARBA" id="ARBA00004842"/>
    </source>
</evidence>
<keyword evidence="5 11" id="KW-0808">Transferase</keyword>
<sequence>MIIILFGFKRCGKTYYGRLLAKRMHFTFIDTDRLIEDLYFREEGLKTTCRQIHQDLGESAFRAYEQKVINEIKHKKDAVISVGGGAVLHENNLLALGRIGTLVYLKASKEMIEKRILSDELPSYLNPHEPEQSFERMYRDREPKYVQVQAREVEIDNKKDDEVLEELEEIIKQTREINHGAK</sequence>
<dbReference type="GO" id="GO:0004765">
    <property type="term" value="F:shikimate kinase activity"/>
    <property type="evidence" value="ECO:0007669"/>
    <property type="project" value="UniProtKB-UniRule"/>
</dbReference>
<feature type="binding site" evidence="11">
    <location>
        <position position="62"/>
    </location>
    <ligand>
        <name>substrate</name>
    </ligand>
</feature>
<keyword evidence="11" id="KW-0963">Cytoplasm</keyword>
<comment type="subunit">
    <text evidence="11">Monomer.</text>
</comment>
<feature type="binding site" evidence="11">
    <location>
        <position position="32"/>
    </location>
    <ligand>
        <name>substrate</name>
    </ligand>
</feature>
<evidence type="ECO:0000256" key="11">
    <source>
        <dbReference type="HAMAP-Rule" id="MF_00109"/>
    </source>
</evidence>
<keyword evidence="12" id="KW-0175">Coiled coil</keyword>
<dbReference type="PANTHER" id="PTHR21087">
    <property type="entry name" value="SHIKIMATE KINASE"/>
    <property type="match status" value="1"/>
</dbReference>
<evidence type="ECO:0000256" key="4">
    <source>
        <dbReference type="ARBA" id="ARBA00022605"/>
    </source>
</evidence>
<dbReference type="InterPro" id="IPR027417">
    <property type="entry name" value="P-loop_NTPase"/>
</dbReference>
<dbReference type="Gene3D" id="3.40.50.300">
    <property type="entry name" value="P-loop containing nucleotide triphosphate hydrolases"/>
    <property type="match status" value="1"/>
</dbReference>
<comment type="caution">
    <text evidence="13">The sequence shown here is derived from an EMBL/GenBank/DDBJ whole genome shotgun (WGS) entry which is preliminary data.</text>
</comment>
<dbReference type="HAMAP" id="MF_00109">
    <property type="entry name" value="Shikimate_kinase"/>
    <property type="match status" value="1"/>
</dbReference>
<feature type="binding site" evidence="11">
    <location>
        <position position="84"/>
    </location>
    <ligand>
        <name>substrate</name>
    </ligand>
</feature>
<evidence type="ECO:0000313" key="14">
    <source>
        <dbReference type="Proteomes" id="UP000217838"/>
    </source>
</evidence>
<accession>A0A2A4YGH6</accession>
<evidence type="ECO:0000313" key="13">
    <source>
        <dbReference type="EMBL" id="PCI93579.1"/>
    </source>
</evidence>
<dbReference type="InterPro" id="IPR000623">
    <property type="entry name" value="Shikimate_kinase/TSH1"/>
</dbReference>
<comment type="subcellular location">
    <subcellularLocation>
        <location evidence="11">Cytoplasm</location>
    </subcellularLocation>
</comment>
<comment type="similarity">
    <text evidence="2 11">Belongs to the shikimate kinase family.</text>
</comment>
<comment type="pathway">
    <text evidence="1 11">Metabolic intermediate biosynthesis; chorismate biosynthesis; chorismate from D-erythrose 4-phosphate and phosphoenolpyruvate: step 5/7.</text>
</comment>
<dbReference type="GO" id="GO:0000287">
    <property type="term" value="F:magnesium ion binding"/>
    <property type="evidence" value="ECO:0007669"/>
    <property type="project" value="UniProtKB-UniRule"/>
</dbReference>
<proteinExistence type="inferred from homology"/>
<dbReference type="PRINTS" id="PR01100">
    <property type="entry name" value="SHIKIMTKNASE"/>
</dbReference>
<dbReference type="PROSITE" id="PS01128">
    <property type="entry name" value="SHIKIMATE_KINASE"/>
    <property type="match status" value="1"/>
</dbReference>
<dbReference type="UniPathway" id="UPA00053">
    <property type="reaction ID" value="UER00088"/>
</dbReference>
<evidence type="ECO:0000256" key="9">
    <source>
        <dbReference type="ARBA" id="ARBA00023141"/>
    </source>
</evidence>
<keyword evidence="4 11" id="KW-0028">Amino-acid biosynthesis</keyword>
<dbReference type="Pfam" id="PF01202">
    <property type="entry name" value="SKI"/>
    <property type="match status" value="1"/>
</dbReference>
<evidence type="ECO:0000256" key="6">
    <source>
        <dbReference type="ARBA" id="ARBA00022741"/>
    </source>
</evidence>
<keyword evidence="9 11" id="KW-0057">Aromatic amino acid biosynthesis</keyword>
<keyword evidence="11" id="KW-0460">Magnesium</keyword>
<evidence type="ECO:0000256" key="3">
    <source>
        <dbReference type="ARBA" id="ARBA00012154"/>
    </source>
</evidence>
<dbReference type="GO" id="GO:0008652">
    <property type="term" value="P:amino acid biosynthetic process"/>
    <property type="evidence" value="ECO:0007669"/>
    <property type="project" value="UniProtKB-KW"/>
</dbReference>
<dbReference type="EC" id="2.7.1.71" evidence="3 11"/>